<proteinExistence type="predicted"/>
<feature type="domain" description="Microcin J25-processing protein McjB C-terminal" evidence="1">
    <location>
        <begin position="11"/>
        <end position="117"/>
    </location>
</feature>
<comment type="caution">
    <text evidence="2">The sequence shown here is derived from an EMBL/GenBank/DDBJ whole genome shotgun (WGS) entry which is preliminary data.</text>
</comment>
<dbReference type="NCBIfam" id="NF033537">
    <property type="entry name" value="lasso_biosyn_B2"/>
    <property type="match status" value="1"/>
</dbReference>
<dbReference type="InterPro" id="IPR053521">
    <property type="entry name" value="McjB-like"/>
</dbReference>
<dbReference type="Pfam" id="PF13471">
    <property type="entry name" value="Transglut_core3"/>
    <property type="match status" value="1"/>
</dbReference>
<name>A0A7Y7QWL7_9SPHN</name>
<evidence type="ECO:0000313" key="2">
    <source>
        <dbReference type="EMBL" id="NVP32003.1"/>
    </source>
</evidence>
<dbReference type="EMBL" id="JABYQV010000010">
    <property type="protein sequence ID" value="NVP32003.1"/>
    <property type="molecule type" value="Genomic_DNA"/>
</dbReference>
<protein>
    <submittedName>
        <fullName evidence="2">Lasso peptide biosynthesis B2 protein</fullName>
    </submittedName>
</protein>
<sequence length="119" mass="13474">MSTMIAWLGYAAAARRLRRHGLQSEIVRLERLRRQRSGKPRNVDCSAEAFVWLRLLVSPLGRCLPLSMALAERCACPEVHLVFGVKLSPFAAHAWVQRDTEVLNDELHVVQDFTPVLVV</sequence>
<evidence type="ECO:0000313" key="3">
    <source>
        <dbReference type="Proteomes" id="UP000531581"/>
    </source>
</evidence>
<organism evidence="2 3">
    <name type="scientific">Sphingomonas sanguinis</name>
    <dbReference type="NCBI Taxonomy" id="33051"/>
    <lineage>
        <taxon>Bacteria</taxon>
        <taxon>Pseudomonadati</taxon>
        <taxon>Pseudomonadota</taxon>
        <taxon>Alphaproteobacteria</taxon>
        <taxon>Sphingomonadales</taxon>
        <taxon>Sphingomonadaceae</taxon>
        <taxon>Sphingomonas</taxon>
    </lineage>
</organism>
<accession>A0A7Y7QWL7</accession>
<evidence type="ECO:0000259" key="1">
    <source>
        <dbReference type="Pfam" id="PF13471"/>
    </source>
</evidence>
<dbReference type="AlphaFoldDB" id="A0A7Y7QWL7"/>
<dbReference type="InterPro" id="IPR032708">
    <property type="entry name" value="McjB_C"/>
</dbReference>
<reference evidence="2 3" key="1">
    <citation type="submission" date="2020-05" db="EMBL/GenBank/DDBJ databases">
        <title>Draft Genome Sequences of Sphingomonas sp. Isolated from the International Space Station.</title>
        <authorList>
            <person name="Bijlani S."/>
            <person name="Singh N.K."/>
            <person name="Mason C.E."/>
            <person name="Wang C.C."/>
            <person name="Venkateswaran K."/>
        </authorList>
    </citation>
    <scope>NUCLEOTIDE SEQUENCE [LARGE SCALE GENOMIC DNA]</scope>
    <source>
        <strain evidence="2">ISS-IIF7SWP</strain>
    </source>
</reference>
<dbReference type="Proteomes" id="UP000531581">
    <property type="component" value="Unassembled WGS sequence"/>
</dbReference>
<gene>
    <name evidence="2" type="ORF">HLV41_13205</name>
</gene>